<gene>
    <name evidence="1" type="ORF">DFH08DRAFT_833127</name>
</gene>
<proteinExistence type="predicted"/>
<dbReference type="Proteomes" id="UP001218218">
    <property type="component" value="Unassembled WGS sequence"/>
</dbReference>
<dbReference type="AlphaFoldDB" id="A0AAD7AWP0"/>
<evidence type="ECO:0000313" key="2">
    <source>
        <dbReference type="Proteomes" id="UP001218218"/>
    </source>
</evidence>
<evidence type="ECO:0000313" key="1">
    <source>
        <dbReference type="EMBL" id="KAJ7369093.1"/>
    </source>
</evidence>
<reference evidence="1" key="1">
    <citation type="submission" date="2023-03" db="EMBL/GenBank/DDBJ databases">
        <title>Massive genome expansion in bonnet fungi (Mycena s.s.) driven by repeated elements and novel gene families across ecological guilds.</title>
        <authorList>
            <consortium name="Lawrence Berkeley National Laboratory"/>
            <person name="Harder C.B."/>
            <person name="Miyauchi S."/>
            <person name="Viragh M."/>
            <person name="Kuo A."/>
            <person name="Thoen E."/>
            <person name="Andreopoulos B."/>
            <person name="Lu D."/>
            <person name="Skrede I."/>
            <person name="Drula E."/>
            <person name="Henrissat B."/>
            <person name="Morin E."/>
            <person name="Kohler A."/>
            <person name="Barry K."/>
            <person name="LaButti K."/>
            <person name="Morin E."/>
            <person name="Salamov A."/>
            <person name="Lipzen A."/>
            <person name="Mereny Z."/>
            <person name="Hegedus B."/>
            <person name="Baldrian P."/>
            <person name="Stursova M."/>
            <person name="Weitz H."/>
            <person name="Taylor A."/>
            <person name="Grigoriev I.V."/>
            <person name="Nagy L.G."/>
            <person name="Martin F."/>
            <person name="Kauserud H."/>
        </authorList>
    </citation>
    <scope>NUCLEOTIDE SEQUENCE</scope>
    <source>
        <strain evidence="1">CBHHK002</strain>
    </source>
</reference>
<dbReference type="EMBL" id="JARIHO010000001">
    <property type="protein sequence ID" value="KAJ7369093.1"/>
    <property type="molecule type" value="Genomic_DNA"/>
</dbReference>
<protein>
    <recommendedName>
        <fullName evidence="3">BTB domain-containing protein</fullName>
    </recommendedName>
</protein>
<keyword evidence="2" id="KW-1185">Reference proteome</keyword>
<accession>A0AAD7AWP0</accession>
<evidence type="ECO:0008006" key="3">
    <source>
        <dbReference type="Google" id="ProtNLM"/>
    </source>
</evidence>
<organism evidence="1 2">
    <name type="scientific">Mycena albidolilacea</name>
    <dbReference type="NCBI Taxonomy" id="1033008"/>
    <lineage>
        <taxon>Eukaryota</taxon>
        <taxon>Fungi</taxon>
        <taxon>Dikarya</taxon>
        <taxon>Basidiomycota</taxon>
        <taxon>Agaricomycotina</taxon>
        <taxon>Agaricomycetes</taxon>
        <taxon>Agaricomycetidae</taxon>
        <taxon>Agaricales</taxon>
        <taxon>Marasmiineae</taxon>
        <taxon>Mycenaceae</taxon>
        <taxon>Mycena</taxon>
    </lineage>
</organism>
<name>A0AAD7AWP0_9AGAR</name>
<sequence length="210" mass="23757">MAIFKPISIDNMLFAHSYSHGDARILNIGTMYAVFSFCALDADITILSADGVLFKVHRKNLEIVHLLENPDPEPDLNNVEFATIAGLAKAAEKYVVYFALEWCHMRRMQYVARRHHVNLANQSAGQSVGYQISQALTIIPRAKFHDWILGANFLGLTMSKYKKDIPLLLKCVADPTPLFTFHNEIEKSNYKGIFCEMMDIKFMPEAGDAK</sequence>
<comment type="caution">
    <text evidence="1">The sequence shown here is derived from an EMBL/GenBank/DDBJ whole genome shotgun (WGS) entry which is preliminary data.</text>
</comment>